<protein>
    <submittedName>
        <fullName evidence="1">Clampless protein 1</fullName>
    </submittedName>
</protein>
<proteinExistence type="predicted"/>
<accession>A0A8H7DCA5</accession>
<evidence type="ECO:0000313" key="2">
    <source>
        <dbReference type="Proteomes" id="UP000623467"/>
    </source>
</evidence>
<organism evidence="1 2">
    <name type="scientific">Mycena sanguinolenta</name>
    <dbReference type="NCBI Taxonomy" id="230812"/>
    <lineage>
        <taxon>Eukaryota</taxon>
        <taxon>Fungi</taxon>
        <taxon>Dikarya</taxon>
        <taxon>Basidiomycota</taxon>
        <taxon>Agaricomycotina</taxon>
        <taxon>Agaricomycetes</taxon>
        <taxon>Agaricomycetidae</taxon>
        <taxon>Agaricales</taxon>
        <taxon>Marasmiineae</taxon>
        <taxon>Mycenaceae</taxon>
        <taxon>Mycena</taxon>
    </lineage>
</organism>
<reference evidence="1" key="1">
    <citation type="submission" date="2020-05" db="EMBL/GenBank/DDBJ databases">
        <title>Mycena genomes resolve the evolution of fungal bioluminescence.</title>
        <authorList>
            <person name="Tsai I.J."/>
        </authorList>
    </citation>
    <scope>NUCLEOTIDE SEQUENCE</scope>
    <source>
        <strain evidence="1">160909Yilan</strain>
    </source>
</reference>
<sequence>MGLPSKDFCKGGRSIVSASPHHPAILLSPGLVWCPNPALQLPQTLTRSAFIDISRDALATAAASDFYPTDVPSELIRHGLLAESSSMRVGKYVHAQSHLPSSVPRDRMSGTLSVPLRAVPQGVLLSYPTHVLAISALQIVFILPYPWRRGREPLPCTRSRPRHALRQAAASACRPRLPTHSAHPPSIADYPPEPASVREMFLFSFSRRSVWGRYRPADPAHAPPPAPPRRLALLCVRGYCRNVEESCGPREGAVARHGRTERVRCRVVGCVGFDMGGCVGRGVAVCTVSPTRHPFRCVGAGIEAVILGPHDMALRAIAGGLVRVKAHRARPGRVHVVRVRQLTLGRHVAYVSLKSLPLSYTIYYLLATVSTLLGSPYILSFYSYTAAVARLLIPLRSPKYDVL</sequence>
<dbReference type="Proteomes" id="UP000623467">
    <property type="component" value="Unassembled WGS sequence"/>
</dbReference>
<gene>
    <name evidence="1" type="ORF">MSAN_00943900</name>
</gene>
<evidence type="ECO:0000313" key="1">
    <source>
        <dbReference type="EMBL" id="KAF7366853.1"/>
    </source>
</evidence>
<dbReference type="AlphaFoldDB" id="A0A8H7DCA5"/>
<comment type="caution">
    <text evidence="1">The sequence shown here is derived from an EMBL/GenBank/DDBJ whole genome shotgun (WGS) entry which is preliminary data.</text>
</comment>
<dbReference type="EMBL" id="JACAZH010000006">
    <property type="protein sequence ID" value="KAF7366853.1"/>
    <property type="molecule type" value="Genomic_DNA"/>
</dbReference>
<name>A0A8H7DCA5_9AGAR</name>
<keyword evidence="2" id="KW-1185">Reference proteome</keyword>